<organism evidence="2 3">
    <name type="scientific">Prorocentrum cordatum</name>
    <dbReference type="NCBI Taxonomy" id="2364126"/>
    <lineage>
        <taxon>Eukaryota</taxon>
        <taxon>Sar</taxon>
        <taxon>Alveolata</taxon>
        <taxon>Dinophyceae</taxon>
        <taxon>Prorocentrales</taxon>
        <taxon>Prorocentraceae</taxon>
        <taxon>Prorocentrum</taxon>
    </lineage>
</organism>
<evidence type="ECO:0000256" key="1">
    <source>
        <dbReference type="SAM" id="MobiDB-lite"/>
    </source>
</evidence>
<accession>A0ABN9SG70</accession>
<protein>
    <submittedName>
        <fullName evidence="2">Uncharacterized protein</fullName>
    </submittedName>
</protein>
<evidence type="ECO:0000313" key="3">
    <source>
        <dbReference type="Proteomes" id="UP001189429"/>
    </source>
</evidence>
<reference evidence="2" key="1">
    <citation type="submission" date="2023-10" db="EMBL/GenBank/DDBJ databases">
        <authorList>
            <person name="Chen Y."/>
            <person name="Shah S."/>
            <person name="Dougan E. K."/>
            <person name="Thang M."/>
            <person name="Chan C."/>
        </authorList>
    </citation>
    <scope>NUCLEOTIDE SEQUENCE [LARGE SCALE GENOMIC DNA]</scope>
</reference>
<dbReference type="EMBL" id="CAUYUJ010010259">
    <property type="protein sequence ID" value="CAK0828936.1"/>
    <property type="molecule type" value="Genomic_DNA"/>
</dbReference>
<sequence>MGTFSPPLTPSGAHEGLLGRLGRLHVGPPAELAPAFVGTRASLKVAPFMLLTVAMFSVKYAPSSTAPSNTTSDRSAPSSEAPERSEPLKSAPSRLALKKRFPRKADFVKSTDWALQPEKSLPLPRP</sequence>
<feature type="compositionally biased region" description="Low complexity" evidence="1">
    <location>
        <begin position="62"/>
        <end position="80"/>
    </location>
</feature>
<dbReference type="Proteomes" id="UP001189429">
    <property type="component" value="Unassembled WGS sequence"/>
</dbReference>
<evidence type="ECO:0000313" key="2">
    <source>
        <dbReference type="EMBL" id="CAK0828936.1"/>
    </source>
</evidence>
<feature type="region of interest" description="Disordered" evidence="1">
    <location>
        <begin position="62"/>
        <end position="95"/>
    </location>
</feature>
<keyword evidence="3" id="KW-1185">Reference proteome</keyword>
<proteinExistence type="predicted"/>
<comment type="caution">
    <text evidence="2">The sequence shown here is derived from an EMBL/GenBank/DDBJ whole genome shotgun (WGS) entry which is preliminary data.</text>
</comment>
<name>A0ABN9SG70_9DINO</name>
<gene>
    <name evidence="2" type="ORF">PCOR1329_LOCUS28030</name>
</gene>